<dbReference type="InterPro" id="IPR010385">
    <property type="entry name" value="DUF982"/>
</dbReference>
<organism evidence="1 2">
    <name type="scientific">Chelatococcus asaccharovorans</name>
    <dbReference type="NCBI Taxonomy" id="28210"/>
    <lineage>
        <taxon>Bacteria</taxon>
        <taxon>Pseudomonadati</taxon>
        <taxon>Pseudomonadota</taxon>
        <taxon>Alphaproteobacteria</taxon>
        <taxon>Hyphomicrobiales</taxon>
        <taxon>Chelatococcaceae</taxon>
        <taxon>Chelatococcus</taxon>
    </lineage>
</organism>
<gene>
    <name evidence="1" type="ORF">C7450_117106</name>
</gene>
<reference evidence="1 2" key="1">
    <citation type="submission" date="2018-05" db="EMBL/GenBank/DDBJ databases">
        <title>Genomic Encyclopedia of Type Strains, Phase IV (KMG-IV): sequencing the most valuable type-strain genomes for metagenomic binning, comparative biology and taxonomic classification.</title>
        <authorList>
            <person name="Goeker M."/>
        </authorList>
    </citation>
    <scope>NUCLEOTIDE SEQUENCE [LARGE SCALE GENOMIC DNA]</scope>
    <source>
        <strain evidence="1 2">DSM 6462</strain>
    </source>
</reference>
<sequence length="93" mass="10351">MKNMKDDLDFATPVYVNMSADPVLNAKQANILLNANWPLIHILDTRGMEPEPLKRARHACAIASISGSRRDIEYAREKFERAARSAGVLVDNG</sequence>
<dbReference type="Proteomes" id="UP000248021">
    <property type="component" value="Unassembled WGS sequence"/>
</dbReference>
<comment type="caution">
    <text evidence="1">The sequence shown here is derived from an EMBL/GenBank/DDBJ whole genome shotgun (WGS) entry which is preliminary data.</text>
</comment>
<dbReference type="AlphaFoldDB" id="A0A2V3TUE7"/>
<protein>
    <submittedName>
        <fullName evidence="1">Uncharacterized protein</fullName>
    </submittedName>
</protein>
<keyword evidence="2" id="KW-1185">Reference proteome</keyword>
<name>A0A2V3TUE7_9HYPH</name>
<dbReference type="Pfam" id="PF06169">
    <property type="entry name" value="DUF982"/>
    <property type="match status" value="1"/>
</dbReference>
<evidence type="ECO:0000313" key="2">
    <source>
        <dbReference type="Proteomes" id="UP000248021"/>
    </source>
</evidence>
<dbReference type="EMBL" id="QJJK01000017">
    <property type="protein sequence ID" value="PXW52242.1"/>
    <property type="molecule type" value="Genomic_DNA"/>
</dbReference>
<proteinExistence type="predicted"/>
<dbReference type="RefSeq" id="WP_110378138.1">
    <property type="nucleotide sequence ID" value="NZ_CAKNFN010000001.1"/>
</dbReference>
<evidence type="ECO:0000313" key="1">
    <source>
        <dbReference type="EMBL" id="PXW52242.1"/>
    </source>
</evidence>
<accession>A0A2V3TUE7</accession>